<evidence type="ECO:0000256" key="6">
    <source>
        <dbReference type="ARBA" id="ARBA00022975"/>
    </source>
</evidence>
<dbReference type="FunFam" id="3.40.50.2020:FF:000029">
    <property type="entry name" value="Orotate phosphoribosyltransferase"/>
    <property type="match status" value="1"/>
</dbReference>
<comment type="cofactor">
    <cofactor evidence="7">
        <name>Mg(2+)</name>
        <dbReference type="ChEBI" id="CHEBI:18420"/>
    </cofactor>
</comment>
<comment type="caution">
    <text evidence="7">Lacks conserved residue(s) required for the propagation of feature annotation.</text>
</comment>
<protein>
    <recommendedName>
        <fullName evidence="2 7">Orotate phosphoribosyltransferase</fullName>
        <shortName evidence="7">OPRT</shortName>
        <shortName evidence="7">OPRTase</shortName>
        <ecNumber evidence="2 7">2.4.2.10</ecNumber>
    </recommendedName>
</protein>
<dbReference type="EMBL" id="RBXT01000001">
    <property type="protein sequence ID" value="RKT76641.1"/>
    <property type="molecule type" value="Genomic_DNA"/>
</dbReference>
<evidence type="ECO:0000259" key="8">
    <source>
        <dbReference type="Pfam" id="PF00156"/>
    </source>
</evidence>
<keyword evidence="3 7" id="KW-0328">Glycosyltransferase</keyword>
<comment type="subunit">
    <text evidence="7">Homodimer.</text>
</comment>
<reference evidence="9 10" key="1">
    <citation type="submission" date="2018-10" db="EMBL/GenBank/DDBJ databases">
        <title>Sequencing the genomes of 1000 actinobacteria strains.</title>
        <authorList>
            <person name="Klenk H.-P."/>
        </authorList>
    </citation>
    <scope>NUCLEOTIDE SEQUENCE [LARGE SCALE GENOMIC DNA]</scope>
    <source>
        <strain evidence="9 10">DSM 44267</strain>
    </source>
</reference>
<evidence type="ECO:0000313" key="10">
    <source>
        <dbReference type="Proteomes" id="UP000278440"/>
    </source>
</evidence>
<evidence type="ECO:0000256" key="1">
    <source>
        <dbReference type="ARBA" id="ARBA00004889"/>
    </source>
</evidence>
<dbReference type="Pfam" id="PF00156">
    <property type="entry name" value="Pribosyltran"/>
    <property type="match status" value="1"/>
</dbReference>
<feature type="binding site" evidence="7">
    <location>
        <position position="110"/>
    </location>
    <ligand>
        <name>5-phospho-alpha-D-ribose 1-diphosphate</name>
        <dbReference type="ChEBI" id="CHEBI:58017"/>
        <note>ligand shared between dimeric partners</note>
    </ligand>
</feature>
<dbReference type="UniPathway" id="UPA00070">
    <property type="reaction ID" value="UER00119"/>
</dbReference>
<dbReference type="NCBIfam" id="TIGR00336">
    <property type="entry name" value="pyrE"/>
    <property type="match status" value="1"/>
</dbReference>
<feature type="binding site" description="in other chain" evidence="7">
    <location>
        <position position="111"/>
    </location>
    <ligand>
        <name>5-phospho-alpha-D-ribose 1-diphosphate</name>
        <dbReference type="ChEBI" id="CHEBI:58017"/>
        <note>ligand shared between dimeric partners</note>
    </ligand>
</feature>
<evidence type="ECO:0000313" key="9">
    <source>
        <dbReference type="EMBL" id="RKT76641.1"/>
    </source>
</evidence>
<dbReference type="OrthoDB" id="1493031at2"/>
<evidence type="ECO:0000256" key="2">
    <source>
        <dbReference type="ARBA" id="ARBA00011971"/>
    </source>
</evidence>
<evidence type="ECO:0000256" key="3">
    <source>
        <dbReference type="ARBA" id="ARBA00022676"/>
    </source>
</evidence>
<organism evidence="9 10">
    <name type="scientific">Terracoccus luteus</name>
    <dbReference type="NCBI Taxonomy" id="53356"/>
    <lineage>
        <taxon>Bacteria</taxon>
        <taxon>Bacillati</taxon>
        <taxon>Actinomycetota</taxon>
        <taxon>Actinomycetes</taxon>
        <taxon>Micrococcales</taxon>
        <taxon>Intrasporangiaceae</taxon>
        <taxon>Terracoccus</taxon>
    </lineage>
</organism>
<dbReference type="GO" id="GO:0044205">
    <property type="term" value="P:'de novo' UMP biosynthetic process"/>
    <property type="evidence" value="ECO:0007669"/>
    <property type="project" value="UniProtKB-UniRule"/>
</dbReference>
<dbReference type="GO" id="GO:0019856">
    <property type="term" value="P:pyrimidine nucleobase biosynthetic process"/>
    <property type="evidence" value="ECO:0007669"/>
    <property type="project" value="TreeGrafter"/>
</dbReference>
<dbReference type="InterPro" id="IPR000836">
    <property type="entry name" value="PRTase_dom"/>
</dbReference>
<dbReference type="PANTHER" id="PTHR19278">
    <property type="entry name" value="OROTATE PHOSPHORIBOSYLTRANSFERASE"/>
    <property type="match status" value="1"/>
</dbReference>
<proteinExistence type="inferred from homology"/>
<accession>A0A495XPW5</accession>
<dbReference type="SUPFAM" id="SSF53271">
    <property type="entry name" value="PRTase-like"/>
    <property type="match status" value="1"/>
</dbReference>
<keyword evidence="6 7" id="KW-0665">Pyrimidine biosynthesis</keyword>
<name>A0A495XPW5_9MICO</name>
<dbReference type="InterPro" id="IPR004467">
    <property type="entry name" value="Or_phspho_trans_dom"/>
</dbReference>
<comment type="caution">
    <text evidence="9">The sequence shown here is derived from an EMBL/GenBank/DDBJ whole genome shotgun (WGS) entry which is preliminary data.</text>
</comment>
<feature type="domain" description="Phosphoribosyltransferase" evidence="8">
    <location>
        <begin position="96"/>
        <end position="175"/>
    </location>
</feature>
<comment type="catalytic activity">
    <reaction evidence="7">
        <text>orotidine 5'-phosphate + diphosphate = orotate + 5-phospho-alpha-D-ribose 1-diphosphate</text>
        <dbReference type="Rhea" id="RHEA:10380"/>
        <dbReference type="ChEBI" id="CHEBI:30839"/>
        <dbReference type="ChEBI" id="CHEBI:33019"/>
        <dbReference type="ChEBI" id="CHEBI:57538"/>
        <dbReference type="ChEBI" id="CHEBI:58017"/>
        <dbReference type="EC" id="2.4.2.10"/>
    </reaction>
</comment>
<evidence type="ECO:0000256" key="4">
    <source>
        <dbReference type="ARBA" id="ARBA00022679"/>
    </source>
</evidence>
<feature type="binding site" evidence="7">
    <location>
        <position position="114"/>
    </location>
    <ligand>
        <name>5-phospho-alpha-D-ribose 1-diphosphate</name>
        <dbReference type="ChEBI" id="CHEBI:58017"/>
        <note>ligand shared between dimeric partners</note>
    </ligand>
</feature>
<dbReference type="PANTHER" id="PTHR19278:SF9">
    <property type="entry name" value="URIDINE 5'-MONOPHOSPHATE SYNTHASE"/>
    <property type="match status" value="1"/>
</dbReference>
<dbReference type="CDD" id="cd06223">
    <property type="entry name" value="PRTases_typeI"/>
    <property type="match status" value="1"/>
</dbReference>
<dbReference type="RefSeq" id="WP_121030024.1">
    <property type="nucleotide sequence ID" value="NZ_RBXT01000001.1"/>
</dbReference>
<dbReference type="AlphaFoldDB" id="A0A495XPW5"/>
<keyword evidence="5 7" id="KW-0460">Magnesium</keyword>
<dbReference type="InterPro" id="IPR029057">
    <property type="entry name" value="PRTase-like"/>
</dbReference>
<comment type="similarity">
    <text evidence="7">Belongs to the purine/pyrimidine phosphoribosyltransferase family. PyrE subfamily.</text>
</comment>
<feature type="binding site" description="in other chain" evidence="7">
    <location>
        <begin position="136"/>
        <end position="144"/>
    </location>
    <ligand>
        <name>5-phospho-alpha-D-ribose 1-diphosphate</name>
        <dbReference type="ChEBI" id="CHEBI:58017"/>
        <note>ligand shared between dimeric partners</note>
    </ligand>
</feature>
<dbReference type="Proteomes" id="UP000278440">
    <property type="component" value="Unassembled WGS sequence"/>
</dbReference>
<comment type="function">
    <text evidence="7">Catalyzes the transfer of a ribosyl phosphate group from 5-phosphoribose 1-diphosphate to orotate, leading to the formation of orotidine monophosphate (OMP).</text>
</comment>
<feature type="binding site" evidence="7">
    <location>
        <position position="116"/>
    </location>
    <ligand>
        <name>5-phospho-alpha-D-ribose 1-diphosphate</name>
        <dbReference type="ChEBI" id="CHEBI:58017"/>
        <note>ligand shared between dimeric partners</note>
    </ligand>
</feature>
<keyword evidence="10" id="KW-1185">Reference proteome</keyword>
<feature type="binding site" evidence="7">
    <location>
        <position position="168"/>
    </location>
    <ligand>
        <name>orotate</name>
        <dbReference type="ChEBI" id="CHEBI:30839"/>
    </ligand>
</feature>
<comment type="pathway">
    <text evidence="1 7">Pyrimidine metabolism; UMP biosynthesis via de novo pathway; UMP from orotate: step 1/2.</text>
</comment>
<dbReference type="EC" id="2.4.2.10" evidence="2 7"/>
<dbReference type="GO" id="GO:0000287">
    <property type="term" value="F:magnesium ion binding"/>
    <property type="evidence" value="ECO:0007669"/>
    <property type="project" value="UniProtKB-UniRule"/>
</dbReference>
<keyword evidence="4 7" id="KW-0808">Transferase</keyword>
<dbReference type="HAMAP" id="MF_01208">
    <property type="entry name" value="PyrE"/>
    <property type="match status" value="1"/>
</dbReference>
<evidence type="ECO:0000256" key="5">
    <source>
        <dbReference type="ARBA" id="ARBA00022842"/>
    </source>
</evidence>
<dbReference type="GO" id="GO:0004588">
    <property type="term" value="F:orotate phosphoribosyltransferase activity"/>
    <property type="evidence" value="ECO:0007669"/>
    <property type="project" value="UniProtKB-UniRule"/>
</dbReference>
<feature type="binding site" evidence="7">
    <location>
        <position position="140"/>
    </location>
    <ligand>
        <name>orotate</name>
        <dbReference type="ChEBI" id="CHEBI:30839"/>
    </ligand>
</feature>
<dbReference type="InterPro" id="IPR023031">
    <property type="entry name" value="OPRT"/>
</dbReference>
<sequence length="196" mass="20459">MTDASQTPPPVTTDVAAARARLLEIIREKAIVHGRVTLSSGKEADYYVDLRRISLDGEASPLVGIVMRDLTADLDYDAVGGLTLGADPVATSMLHAAARAGERLDAFVVRKAGKAHGLQQRIEGPSISGRRVLVVEDTTTTGASPLAAVEAAREDGATVVAVATIADRATGAGERISEEAGVEYRHAFSLEDLGLA</sequence>
<dbReference type="Gene3D" id="3.40.50.2020">
    <property type="match status" value="1"/>
</dbReference>
<evidence type="ECO:0000256" key="7">
    <source>
        <dbReference type="HAMAP-Rule" id="MF_01208"/>
    </source>
</evidence>
<gene>
    <name evidence="7" type="primary">pyrE</name>
    <name evidence="9" type="ORF">DFJ68_0037</name>
</gene>